<comment type="cofactor">
    <cofactor evidence="9">
        <name>Mg(2+)</name>
        <dbReference type="ChEBI" id="CHEBI:18420"/>
    </cofactor>
    <text evidence="9">Binds 1 Mg(2+) ion per subunit.</text>
</comment>
<comment type="cofactor">
    <cofactor evidence="10">
        <name>[4Fe-4S] cluster</name>
        <dbReference type="ChEBI" id="CHEBI:49883"/>
    </cofactor>
    <text evidence="10">Binds 1 [4Fe-4S] cluster per subunit.</text>
</comment>
<dbReference type="InterPro" id="IPR017932">
    <property type="entry name" value="GATase_2_dom"/>
</dbReference>
<feature type="domain" description="Glutamine amidotransferase type-2" evidence="11">
    <location>
        <begin position="1"/>
        <end position="212"/>
    </location>
</feature>
<name>A0A2H0FIB8_9BACT</name>
<dbReference type="InterPro" id="IPR029055">
    <property type="entry name" value="Ntn_hydrolases_N"/>
</dbReference>
<comment type="similarity">
    <text evidence="2 8">In the C-terminal section; belongs to the purine/pyrimidine phosphoribosyltransferase family.</text>
</comment>
<feature type="binding site" evidence="10">
    <location>
        <position position="374"/>
    </location>
    <ligand>
        <name>[4Fe-4S] cluster</name>
        <dbReference type="ChEBI" id="CHEBI:49883"/>
    </ligand>
</feature>
<evidence type="ECO:0000256" key="3">
    <source>
        <dbReference type="ARBA" id="ARBA00011941"/>
    </source>
</evidence>
<dbReference type="PIRSF" id="PIRSF000485">
    <property type="entry name" value="Amd_phspho_trans"/>
    <property type="match status" value="1"/>
</dbReference>
<dbReference type="GO" id="GO:0004044">
    <property type="term" value="F:amidophosphoribosyltransferase activity"/>
    <property type="evidence" value="ECO:0007669"/>
    <property type="project" value="UniProtKB-EC"/>
</dbReference>
<dbReference type="EMBL" id="PCUC01000136">
    <property type="protein sequence ID" value="PIQ05761.1"/>
    <property type="molecule type" value="Genomic_DNA"/>
</dbReference>
<feature type="binding site" evidence="10">
    <location>
        <position position="438"/>
    </location>
    <ligand>
        <name>[4Fe-4S] cluster</name>
        <dbReference type="ChEBI" id="CHEBI:49883"/>
    </ligand>
</feature>
<keyword evidence="10" id="KW-0411">Iron-sulfur</keyword>
<evidence type="ECO:0000256" key="2">
    <source>
        <dbReference type="ARBA" id="ARBA00010138"/>
    </source>
</evidence>
<feature type="binding site" evidence="9">
    <location>
        <position position="338"/>
    </location>
    <ligand>
        <name>Mg(2+)</name>
        <dbReference type="ChEBI" id="CHEBI:18420"/>
    </ligand>
</feature>
<keyword evidence="4 8" id="KW-0328">Glycosyltransferase</keyword>
<dbReference type="CDD" id="cd06223">
    <property type="entry name" value="PRTases_typeI"/>
    <property type="match status" value="1"/>
</dbReference>
<dbReference type="Gene3D" id="3.60.20.10">
    <property type="entry name" value="Glutamine Phosphoribosylpyrophosphate, subunit 1, domain 1"/>
    <property type="match status" value="1"/>
</dbReference>
<sequence length="449" mass="49498">MSGVLGIDVNRDCLEEVIDAAGIIQPRGDEWGGFAVVQGNEIVREADKGKITPLLERESSKLKDPQKIIIHVNQSPKNPQPARIEETEIGPIALAFDGKIINKDELRQKSPYLVGSEAGIIARLVATGRNPLEGLKNVYQNVKGPFSLVLLTFEGIFAARDMLGIRPMISGRFFGNDKIGCAVASESACLEHIGMELIRDIRPGEIVAIEPSGFKTIERISSPGLIICGFEYGYWARPSTIIEDIWVGEIRRKAGKKLASNCPKADIVSSFPMSGTSAAEGLHQALGVDYQSIFDFNIEAGGRSFLPFLSAKRAKRARNKLLIMPWAVKGKRIILVDDSIVEGNQTLSRIFIVKRAGAEEIHLRIETPPMKYPCPFDITPRGELLAAHHTIEEMRKILGVKTLGFNTVEDFADAIISTQSKKRKTEDPIKIENICLGCFTGEFPKYPNF</sequence>
<keyword evidence="6 8" id="KW-0658">Purine biosynthesis</keyword>
<evidence type="ECO:0000313" key="12">
    <source>
        <dbReference type="EMBL" id="PIQ05761.1"/>
    </source>
</evidence>
<keyword evidence="5 8" id="KW-0808">Transferase</keyword>
<feature type="binding site" evidence="9">
    <location>
        <position position="337"/>
    </location>
    <ligand>
        <name>Mg(2+)</name>
        <dbReference type="ChEBI" id="CHEBI:18420"/>
    </ligand>
</feature>
<dbReference type="PROSITE" id="PS51278">
    <property type="entry name" value="GATASE_TYPE_2"/>
    <property type="match status" value="1"/>
</dbReference>
<dbReference type="GO" id="GO:0009113">
    <property type="term" value="P:purine nucleobase biosynthetic process"/>
    <property type="evidence" value="ECO:0007669"/>
    <property type="project" value="InterPro"/>
</dbReference>
<gene>
    <name evidence="12" type="ORF">COW72_02515</name>
</gene>
<comment type="pathway">
    <text evidence="1 8">Purine metabolism; IMP biosynthesis via de novo pathway; N(1)-(5-phospho-D-ribosyl)glycinamide from 5-phospho-alpha-D-ribose 1-diphosphate: step 1/2.</text>
</comment>
<evidence type="ECO:0000256" key="6">
    <source>
        <dbReference type="ARBA" id="ARBA00022755"/>
    </source>
</evidence>
<proteinExistence type="inferred from homology"/>
<keyword evidence="7" id="KW-0315">Glutamine amidotransferase</keyword>
<feature type="binding site" evidence="10">
    <location>
        <position position="435"/>
    </location>
    <ligand>
        <name>[4Fe-4S] cluster</name>
        <dbReference type="ChEBI" id="CHEBI:49883"/>
    </ligand>
</feature>
<reference evidence="12 13" key="1">
    <citation type="submission" date="2017-09" db="EMBL/GenBank/DDBJ databases">
        <title>Depth-based differentiation of microbial function through sediment-hosted aquifers and enrichment of novel symbionts in the deep terrestrial subsurface.</title>
        <authorList>
            <person name="Probst A.J."/>
            <person name="Ladd B."/>
            <person name="Jarett J.K."/>
            <person name="Geller-Mcgrath D.E."/>
            <person name="Sieber C.M."/>
            <person name="Emerson J.B."/>
            <person name="Anantharaman K."/>
            <person name="Thomas B.C."/>
            <person name="Malmstrom R."/>
            <person name="Stieglmeier M."/>
            <person name="Klingl A."/>
            <person name="Woyke T."/>
            <person name="Ryan C.M."/>
            <person name="Banfield J.F."/>
        </authorList>
    </citation>
    <scope>NUCLEOTIDE SEQUENCE [LARGE SCALE GENOMIC DNA]</scope>
    <source>
        <strain evidence="12">CG18_big_fil_WC_8_21_14_2_50_37_10</strain>
    </source>
</reference>
<dbReference type="PANTHER" id="PTHR11907">
    <property type="entry name" value="AMIDOPHOSPHORIBOSYLTRANSFERASE"/>
    <property type="match status" value="1"/>
</dbReference>
<dbReference type="GO" id="GO:0006189">
    <property type="term" value="P:'de novo' IMP biosynthetic process"/>
    <property type="evidence" value="ECO:0007669"/>
    <property type="project" value="UniProtKB-UniPathway"/>
</dbReference>
<keyword evidence="10" id="KW-0408">Iron</keyword>
<keyword evidence="9" id="KW-0460">Magnesium</keyword>
<dbReference type="EC" id="2.4.2.14" evidence="3 8"/>
<dbReference type="Gene3D" id="3.40.50.2020">
    <property type="match status" value="1"/>
</dbReference>
<feature type="binding site" evidence="9">
    <location>
        <position position="274"/>
    </location>
    <ligand>
        <name>Mg(2+)</name>
        <dbReference type="ChEBI" id="CHEBI:18420"/>
    </ligand>
</feature>
<accession>A0A2H0FIB8</accession>
<protein>
    <recommendedName>
        <fullName evidence="3 8">Amidophosphoribosyltransferase</fullName>
        <shortName evidence="8">ATase</shortName>
        <ecNumber evidence="3 8">2.4.2.14</ecNumber>
    </recommendedName>
    <alternativeName>
        <fullName evidence="8">Glutamine phosphoribosylpyrophosphate amidotransferase</fullName>
    </alternativeName>
</protein>
<evidence type="ECO:0000259" key="11">
    <source>
        <dbReference type="PROSITE" id="PS51278"/>
    </source>
</evidence>
<keyword evidence="9" id="KW-0479">Metal-binding</keyword>
<evidence type="ECO:0000256" key="5">
    <source>
        <dbReference type="ARBA" id="ARBA00022679"/>
    </source>
</evidence>
<comment type="caution">
    <text evidence="12">The sequence shown here is derived from an EMBL/GenBank/DDBJ whole genome shotgun (WGS) entry which is preliminary data.</text>
</comment>
<dbReference type="InterPro" id="IPR005854">
    <property type="entry name" value="PurF"/>
</dbReference>
<evidence type="ECO:0000256" key="4">
    <source>
        <dbReference type="ARBA" id="ARBA00022676"/>
    </source>
</evidence>
<dbReference type="InterPro" id="IPR000836">
    <property type="entry name" value="PRTase_dom"/>
</dbReference>
<dbReference type="SUPFAM" id="SSF53271">
    <property type="entry name" value="PRTase-like"/>
    <property type="match status" value="1"/>
</dbReference>
<evidence type="ECO:0000256" key="10">
    <source>
        <dbReference type="PIRSR" id="PIRSR000485-3"/>
    </source>
</evidence>
<comment type="catalytic activity">
    <reaction evidence="8">
        <text>5-phospho-beta-D-ribosylamine + L-glutamate + diphosphate = 5-phospho-alpha-D-ribose 1-diphosphate + L-glutamine + H2O</text>
        <dbReference type="Rhea" id="RHEA:14905"/>
        <dbReference type="ChEBI" id="CHEBI:15377"/>
        <dbReference type="ChEBI" id="CHEBI:29985"/>
        <dbReference type="ChEBI" id="CHEBI:33019"/>
        <dbReference type="ChEBI" id="CHEBI:58017"/>
        <dbReference type="ChEBI" id="CHEBI:58359"/>
        <dbReference type="ChEBI" id="CHEBI:58681"/>
        <dbReference type="EC" id="2.4.2.14"/>
    </reaction>
</comment>
<dbReference type="AlphaFoldDB" id="A0A2H0FIB8"/>
<dbReference type="GO" id="GO:0046872">
    <property type="term" value="F:metal ion binding"/>
    <property type="evidence" value="ECO:0007669"/>
    <property type="project" value="UniProtKB-KW"/>
</dbReference>
<dbReference type="UniPathway" id="UPA00074">
    <property type="reaction ID" value="UER00124"/>
</dbReference>
<evidence type="ECO:0000256" key="8">
    <source>
        <dbReference type="PIRNR" id="PIRNR000485"/>
    </source>
</evidence>
<feature type="binding site" evidence="10">
    <location>
        <position position="228"/>
    </location>
    <ligand>
        <name>[4Fe-4S] cluster</name>
        <dbReference type="ChEBI" id="CHEBI:49883"/>
    </ligand>
</feature>
<dbReference type="InterPro" id="IPR029057">
    <property type="entry name" value="PRTase-like"/>
</dbReference>
<dbReference type="GO" id="GO:0051536">
    <property type="term" value="F:iron-sulfur cluster binding"/>
    <property type="evidence" value="ECO:0007669"/>
    <property type="project" value="UniProtKB-KW"/>
</dbReference>
<evidence type="ECO:0000256" key="9">
    <source>
        <dbReference type="PIRSR" id="PIRSR000485-2"/>
    </source>
</evidence>
<dbReference type="SUPFAM" id="SSF56235">
    <property type="entry name" value="N-terminal nucleophile aminohydrolases (Ntn hydrolases)"/>
    <property type="match status" value="1"/>
</dbReference>
<evidence type="ECO:0000256" key="7">
    <source>
        <dbReference type="ARBA" id="ARBA00022962"/>
    </source>
</evidence>
<organism evidence="12 13">
    <name type="scientific">Candidatus Nealsonbacteria bacterium CG18_big_fil_WC_8_21_14_2_50_37_10</name>
    <dbReference type="NCBI Taxonomy" id="1974717"/>
    <lineage>
        <taxon>Bacteria</taxon>
        <taxon>Candidatus Nealsoniibacteriota</taxon>
    </lineage>
</organism>
<evidence type="ECO:0000256" key="1">
    <source>
        <dbReference type="ARBA" id="ARBA00005209"/>
    </source>
</evidence>
<evidence type="ECO:0000313" key="13">
    <source>
        <dbReference type="Proteomes" id="UP000230778"/>
    </source>
</evidence>
<dbReference type="Proteomes" id="UP000230778">
    <property type="component" value="Unassembled WGS sequence"/>
</dbReference>
<dbReference type="Pfam" id="PF13537">
    <property type="entry name" value="GATase_7"/>
    <property type="match status" value="1"/>
</dbReference>